<comment type="caution">
    <text evidence="8">The sequence shown here is derived from an EMBL/GenBank/DDBJ whole genome shotgun (WGS) entry which is preliminary data.</text>
</comment>
<dbReference type="RefSeq" id="WP_095343576.1">
    <property type="nucleotide sequence ID" value="NZ_CAUVKF010000001.1"/>
</dbReference>
<dbReference type="EMBL" id="NCWU01000006">
    <property type="protein sequence ID" value="PAK85535.1"/>
    <property type="molecule type" value="Genomic_DNA"/>
</dbReference>
<evidence type="ECO:0000256" key="1">
    <source>
        <dbReference type="ARBA" id="ARBA00004141"/>
    </source>
</evidence>
<evidence type="ECO:0000256" key="6">
    <source>
        <dbReference type="SAM" id="Phobius"/>
    </source>
</evidence>
<evidence type="ECO:0000256" key="4">
    <source>
        <dbReference type="ARBA" id="ARBA00023136"/>
    </source>
</evidence>
<gene>
    <name evidence="8" type="ORF">B8W87_06470</name>
</gene>
<keyword evidence="4 6" id="KW-0472">Membrane</keyword>
<dbReference type="PANTHER" id="PTHR43077">
    <property type="entry name" value="TRANSPORT PERMEASE YVFS-RELATED"/>
    <property type="match status" value="1"/>
</dbReference>
<dbReference type="Gene3D" id="1.10.287.950">
    <property type="entry name" value="Methyl-accepting chemotaxis protein"/>
    <property type="match status" value="1"/>
</dbReference>
<feature type="compositionally biased region" description="Polar residues" evidence="5">
    <location>
        <begin position="610"/>
        <end position="623"/>
    </location>
</feature>
<feature type="transmembrane region" description="Helical" evidence="6">
    <location>
        <begin position="761"/>
        <end position="780"/>
    </location>
</feature>
<dbReference type="InterPro" id="IPR011049">
    <property type="entry name" value="Serralysin-like_metalloprot_C"/>
</dbReference>
<dbReference type="GO" id="GO:0140359">
    <property type="term" value="F:ABC-type transporter activity"/>
    <property type="evidence" value="ECO:0007669"/>
    <property type="project" value="InterPro"/>
</dbReference>
<dbReference type="NCBIfam" id="TIGR03061">
    <property type="entry name" value="pip_yhgE_Nterm"/>
    <property type="match status" value="1"/>
</dbReference>
<accession>A0AAE5NHJ9</accession>
<dbReference type="InterPro" id="IPR017501">
    <property type="entry name" value="Phage_infect_YhgE_C"/>
</dbReference>
<evidence type="ECO:0000256" key="2">
    <source>
        <dbReference type="ARBA" id="ARBA00022692"/>
    </source>
</evidence>
<feature type="transmembrane region" description="Helical" evidence="6">
    <location>
        <begin position="21"/>
        <end position="40"/>
    </location>
</feature>
<feature type="region of interest" description="Disordered" evidence="5">
    <location>
        <begin position="579"/>
        <end position="623"/>
    </location>
</feature>
<proteinExistence type="predicted"/>
<keyword evidence="3 6" id="KW-1133">Transmembrane helix</keyword>
<dbReference type="NCBIfam" id="TIGR03062">
    <property type="entry name" value="pip_yhgE_Cterm"/>
    <property type="match status" value="1"/>
</dbReference>
<feature type="transmembrane region" description="Helical" evidence="6">
    <location>
        <begin position="818"/>
        <end position="837"/>
    </location>
</feature>
<sequence length="854" mass="88382">MSVVRVALVELKRLTSGVLPVLVLLAMSCIPLLYGSLYLYGNWDAYGNVNGIVGALVVEDEGAKDASGNDLNTGADVKKSLLDAGTFDWKSVETRDKAVQGVSDGTYDFALVIPKDFSARLVSTGSFKPDEKGNTGPINPQAAGLEIITNDANNYVLTNIVTKAGTAVRDSVASKVGDKTANTLLASFTTIHGKMNEAADGADKINANTVKLSDAMTQLADGTGTLNDGAIKLADGSGQLVDGSGRLIEGQNKLADGSSQLADGAGTLNQGAGKVNDGAVKLADGSSTLANGASDAHNGASQLADGSAALANGTGSLKKGANDLAQGAQQVADGTHSLKNTLDQDGVRQLPGTLTAMCQNLNSIDTSAPSGDFGTDLSNTVVSKVAEDTRQKLAPLVESGSISQETADAIVANINSEQTKSAVASANDQALKNHLAQHGQAGSDVLAKLQTLKNDNCVATGESAAAQKLSTLIDGVDKLDSGATAVAQGAGTLRDGITKLDSGAATLADGSAKLADGTGKVADGASTLNNGASQLAEGTGELKNGTGNLHNGAQQLADGEKEAVDGQNKLHEGATTLQDGSSQLADGTEKLNSSTGQIADGTGQLKDGTGQLSTGLQNGTRQIPNLNEEQQKDVASVMSSPVDLEHSSLANGRNYGEGMGPFFMCLALWIGGLMLVQTLRPLNNRALASKAPTARIILGSWLPFGLIGIAQAVLMFAAVKFGLGFQMAHPWLAFLFLCFVATIFTLFIHGVVVFFGSPGKLIALIIMILQLITAGGTMPYETLPHAMRWMHDFFPMGYAVTGMRRLSYGINESSLMPIMMYLLLWGAAGLVLGYLGTRRDRIWSLKKLIPEITV</sequence>
<dbReference type="InterPro" id="IPR023908">
    <property type="entry name" value="xxxLxxG_rpt"/>
</dbReference>
<evidence type="ECO:0000313" key="9">
    <source>
        <dbReference type="Proteomes" id="UP000216195"/>
    </source>
</evidence>
<dbReference type="GO" id="GO:0016020">
    <property type="term" value="C:membrane"/>
    <property type="evidence" value="ECO:0007669"/>
    <property type="project" value="UniProtKB-SubCell"/>
</dbReference>
<protein>
    <submittedName>
        <fullName evidence="8">ABC transporter</fullName>
    </submittedName>
</protein>
<feature type="transmembrane region" description="Helical" evidence="6">
    <location>
        <begin position="731"/>
        <end position="754"/>
    </location>
</feature>
<feature type="compositionally biased region" description="Polar residues" evidence="5">
    <location>
        <begin position="579"/>
        <end position="597"/>
    </location>
</feature>
<dbReference type="Pfam" id="PF12698">
    <property type="entry name" value="ABC2_membrane_3"/>
    <property type="match status" value="1"/>
</dbReference>
<dbReference type="InterPro" id="IPR017500">
    <property type="entry name" value="Phage_infect_YhgE_N"/>
</dbReference>
<reference evidence="8 9" key="1">
    <citation type="submission" date="2017-04" db="EMBL/GenBank/DDBJ databases">
        <title>Kefir bacterial isolates.</title>
        <authorList>
            <person name="Kim Y."/>
            <person name="Blasche S."/>
            <person name="Patil K.R."/>
        </authorList>
    </citation>
    <scope>NUCLEOTIDE SEQUENCE [LARGE SCALE GENOMIC DNA]</scope>
    <source>
        <strain evidence="8 9">OG2-1</strain>
    </source>
</reference>
<feature type="domain" description="ABC-2 type transporter transmembrane" evidence="7">
    <location>
        <begin position="572"/>
        <end position="834"/>
    </location>
</feature>
<evidence type="ECO:0000256" key="5">
    <source>
        <dbReference type="SAM" id="MobiDB-lite"/>
    </source>
</evidence>
<dbReference type="InterPro" id="IPR051328">
    <property type="entry name" value="T7SS_ABC-Transporter"/>
</dbReference>
<organism evidence="8 9">
    <name type="scientific">Rothia dentocariosa</name>
    <dbReference type="NCBI Taxonomy" id="2047"/>
    <lineage>
        <taxon>Bacteria</taxon>
        <taxon>Bacillati</taxon>
        <taxon>Actinomycetota</taxon>
        <taxon>Actinomycetes</taxon>
        <taxon>Micrococcales</taxon>
        <taxon>Micrococcaceae</taxon>
        <taxon>Rothia</taxon>
    </lineage>
</organism>
<dbReference type="Proteomes" id="UP000216195">
    <property type="component" value="Unassembled WGS sequence"/>
</dbReference>
<feature type="transmembrane region" description="Helical" evidence="6">
    <location>
        <begin position="696"/>
        <end position="719"/>
    </location>
</feature>
<dbReference type="SUPFAM" id="SSF101967">
    <property type="entry name" value="Adhesin YadA, collagen-binding domain"/>
    <property type="match status" value="2"/>
</dbReference>
<dbReference type="AlphaFoldDB" id="A0AAE5NHJ9"/>
<dbReference type="PANTHER" id="PTHR43077:SF10">
    <property type="entry name" value="TRANSPORT PERMEASE PROTEIN"/>
    <property type="match status" value="1"/>
</dbReference>
<evidence type="ECO:0000256" key="3">
    <source>
        <dbReference type="ARBA" id="ARBA00022989"/>
    </source>
</evidence>
<evidence type="ECO:0000259" key="7">
    <source>
        <dbReference type="Pfam" id="PF12698"/>
    </source>
</evidence>
<evidence type="ECO:0000313" key="8">
    <source>
        <dbReference type="EMBL" id="PAK85535.1"/>
    </source>
</evidence>
<dbReference type="InterPro" id="IPR013525">
    <property type="entry name" value="ABC2_TM"/>
</dbReference>
<comment type="subcellular location">
    <subcellularLocation>
        <location evidence="1">Membrane</location>
        <topology evidence="1">Multi-pass membrane protein</topology>
    </subcellularLocation>
</comment>
<dbReference type="PROSITE" id="PS51257">
    <property type="entry name" value="PROKAR_LIPOPROTEIN"/>
    <property type="match status" value="1"/>
</dbReference>
<feature type="transmembrane region" description="Helical" evidence="6">
    <location>
        <begin position="658"/>
        <end position="676"/>
    </location>
</feature>
<keyword evidence="2 6" id="KW-0812">Transmembrane</keyword>
<dbReference type="NCBIfam" id="TIGR03057">
    <property type="entry name" value="xxxLxxG_by_4"/>
    <property type="match status" value="11"/>
</dbReference>
<name>A0AAE5NHJ9_9MICC</name>